<name>A0A9P6CS74_9AGAR</name>
<dbReference type="EMBL" id="MU155854">
    <property type="protein sequence ID" value="KAF9470769.1"/>
    <property type="molecule type" value="Genomic_DNA"/>
</dbReference>
<proteinExistence type="predicted"/>
<gene>
    <name evidence="3" type="ORF">BDN70DRAFT_901855</name>
</gene>
<reference evidence="3" key="1">
    <citation type="submission" date="2020-11" db="EMBL/GenBank/DDBJ databases">
        <authorList>
            <consortium name="DOE Joint Genome Institute"/>
            <person name="Ahrendt S."/>
            <person name="Riley R."/>
            <person name="Andreopoulos W."/>
            <person name="Labutti K."/>
            <person name="Pangilinan J."/>
            <person name="Ruiz-Duenas F.J."/>
            <person name="Barrasa J.M."/>
            <person name="Sanchez-Garcia M."/>
            <person name="Camarero S."/>
            <person name="Miyauchi S."/>
            <person name="Serrano A."/>
            <person name="Linde D."/>
            <person name="Babiker R."/>
            <person name="Drula E."/>
            <person name="Ayuso-Fernandez I."/>
            <person name="Pacheco R."/>
            <person name="Padilla G."/>
            <person name="Ferreira P."/>
            <person name="Barriuso J."/>
            <person name="Kellner H."/>
            <person name="Castanera R."/>
            <person name="Alfaro M."/>
            <person name="Ramirez L."/>
            <person name="Pisabarro A.G."/>
            <person name="Kuo A."/>
            <person name="Tritt A."/>
            <person name="Lipzen A."/>
            <person name="He G."/>
            <person name="Yan M."/>
            <person name="Ng V."/>
            <person name="Cullen D."/>
            <person name="Martin F."/>
            <person name="Rosso M.-N."/>
            <person name="Henrissat B."/>
            <person name="Hibbett D."/>
            <person name="Martinez A.T."/>
            <person name="Grigoriev I.V."/>
        </authorList>
    </citation>
    <scope>NUCLEOTIDE SEQUENCE</scope>
    <source>
        <strain evidence="3">CIRM-BRFM 674</strain>
    </source>
</reference>
<dbReference type="AlphaFoldDB" id="A0A9P6CS74"/>
<feature type="signal peptide" evidence="2">
    <location>
        <begin position="1"/>
        <end position="31"/>
    </location>
</feature>
<evidence type="ECO:0000313" key="4">
    <source>
        <dbReference type="Proteomes" id="UP000807469"/>
    </source>
</evidence>
<feature type="compositionally biased region" description="Basic and acidic residues" evidence="1">
    <location>
        <begin position="229"/>
        <end position="249"/>
    </location>
</feature>
<sequence>PFPPPDGRANAWNRFKIFTPIFLRLFAAGTALNDKQEPLFMRACDSPAPSNKDSRRWSSRTLEGRRVGWNEQDWSIATNDDTASEDGGDQRARRLDRRRGDGGREGWDGHEDAYGAIHSVLLAHRLSAHPRGCTSLDRRASEVEGDGRTRMMFVLVRFSPSTASPPPLSCPGKLTFDRGGRPTTSNGAKRTIDVADTDWTTTGRRKRSQAAGTKEDGQSRPDISLRGMMGEDGRTTGGRERGRAAEDERTSGQCTVMHWSPLYHPGSIYYCNLSTKKGRIVQKRQAYLNVIQCAGRASTNSRPNSSLFLVVIYCIRLV</sequence>
<feature type="region of interest" description="Disordered" evidence="1">
    <location>
        <begin position="73"/>
        <end position="108"/>
    </location>
</feature>
<evidence type="ECO:0000313" key="3">
    <source>
        <dbReference type="EMBL" id="KAF9470769.1"/>
    </source>
</evidence>
<feature type="chain" id="PRO_5040471601" evidence="2">
    <location>
        <begin position="32"/>
        <end position="318"/>
    </location>
</feature>
<dbReference type="Proteomes" id="UP000807469">
    <property type="component" value="Unassembled WGS sequence"/>
</dbReference>
<evidence type="ECO:0000256" key="1">
    <source>
        <dbReference type="SAM" id="MobiDB-lite"/>
    </source>
</evidence>
<feature type="region of interest" description="Disordered" evidence="1">
    <location>
        <begin position="162"/>
        <end position="249"/>
    </location>
</feature>
<protein>
    <submittedName>
        <fullName evidence="3">Uncharacterized protein</fullName>
    </submittedName>
</protein>
<organism evidence="3 4">
    <name type="scientific">Pholiota conissans</name>
    <dbReference type="NCBI Taxonomy" id="109636"/>
    <lineage>
        <taxon>Eukaryota</taxon>
        <taxon>Fungi</taxon>
        <taxon>Dikarya</taxon>
        <taxon>Basidiomycota</taxon>
        <taxon>Agaricomycotina</taxon>
        <taxon>Agaricomycetes</taxon>
        <taxon>Agaricomycetidae</taxon>
        <taxon>Agaricales</taxon>
        <taxon>Agaricineae</taxon>
        <taxon>Strophariaceae</taxon>
        <taxon>Pholiota</taxon>
    </lineage>
</organism>
<feature type="non-terminal residue" evidence="3">
    <location>
        <position position="1"/>
    </location>
</feature>
<accession>A0A9P6CS74</accession>
<feature type="compositionally biased region" description="Basic and acidic residues" evidence="1">
    <location>
        <begin position="88"/>
        <end position="108"/>
    </location>
</feature>
<keyword evidence="4" id="KW-1185">Reference proteome</keyword>
<keyword evidence="2" id="KW-0732">Signal</keyword>
<comment type="caution">
    <text evidence="3">The sequence shown here is derived from an EMBL/GenBank/DDBJ whole genome shotgun (WGS) entry which is preliminary data.</text>
</comment>
<evidence type="ECO:0000256" key="2">
    <source>
        <dbReference type="SAM" id="SignalP"/>
    </source>
</evidence>